<evidence type="ECO:0000313" key="1">
    <source>
        <dbReference type="EMBL" id="CAG8717058.1"/>
    </source>
</evidence>
<sequence length="65" mass="7243">LVWDWLGYLLGIEVTFMPCTCLGAILVILTKPWVSVWGCLDYLICKALSAGLETILVPAWHYDSA</sequence>
<proteinExistence type="predicted"/>
<protein>
    <submittedName>
        <fullName evidence="1">15442_t:CDS:1</fullName>
    </submittedName>
</protein>
<organism evidence="1 2">
    <name type="scientific">Dentiscutata heterogama</name>
    <dbReference type="NCBI Taxonomy" id="1316150"/>
    <lineage>
        <taxon>Eukaryota</taxon>
        <taxon>Fungi</taxon>
        <taxon>Fungi incertae sedis</taxon>
        <taxon>Mucoromycota</taxon>
        <taxon>Glomeromycotina</taxon>
        <taxon>Glomeromycetes</taxon>
        <taxon>Diversisporales</taxon>
        <taxon>Gigasporaceae</taxon>
        <taxon>Dentiscutata</taxon>
    </lineage>
</organism>
<accession>A0ACA9PTG0</accession>
<dbReference type="EMBL" id="CAJVPU010031490">
    <property type="protein sequence ID" value="CAG8717058.1"/>
    <property type="molecule type" value="Genomic_DNA"/>
</dbReference>
<evidence type="ECO:0000313" key="2">
    <source>
        <dbReference type="Proteomes" id="UP000789702"/>
    </source>
</evidence>
<comment type="caution">
    <text evidence="1">The sequence shown here is derived from an EMBL/GenBank/DDBJ whole genome shotgun (WGS) entry which is preliminary data.</text>
</comment>
<keyword evidence="2" id="KW-1185">Reference proteome</keyword>
<feature type="non-terminal residue" evidence="1">
    <location>
        <position position="1"/>
    </location>
</feature>
<reference evidence="1" key="1">
    <citation type="submission" date="2021-06" db="EMBL/GenBank/DDBJ databases">
        <authorList>
            <person name="Kallberg Y."/>
            <person name="Tangrot J."/>
            <person name="Rosling A."/>
        </authorList>
    </citation>
    <scope>NUCLEOTIDE SEQUENCE</scope>
    <source>
        <strain evidence="1">IL203A</strain>
    </source>
</reference>
<name>A0ACA9PTG0_9GLOM</name>
<dbReference type="Proteomes" id="UP000789702">
    <property type="component" value="Unassembled WGS sequence"/>
</dbReference>
<gene>
    <name evidence="1" type="ORF">DHETER_LOCUS12602</name>
</gene>
<feature type="non-terminal residue" evidence="1">
    <location>
        <position position="65"/>
    </location>
</feature>